<feature type="region of interest" description="Disordered" evidence="1">
    <location>
        <begin position="47"/>
        <end position="119"/>
    </location>
</feature>
<feature type="compositionally biased region" description="Basic and acidic residues" evidence="1">
    <location>
        <begin position="81"/>
        <end position="103"/>
    </location>
</feature>
<organism evidence="2 3">
    <name type="scientific">Oryza sativa subsp. japonica</name>
    <name type="common">Rice</name>
    <dbReference type="NCBI Taxonomy" id="39947"/>
    <lineage>
        <taxon>Eukaryota</taxon>
        <taxon>Viridiplantae</taxon>
        <taxon>Streptophyta</taxon>
        <taxon>Embryophyta</taxon>
        <taxon>Tracheophyta</taxon>
        <taxon>Spermatophyta</taxon>
        <taxon>Magnoliopsida</taxon>
        <taxon>Liliopsida</taxon>
        <taxon>Poales</taxon>
        <taxon>Poaceae</taxon>
        <taxon>BOP clade</taxon>
        <taxon>Oryzoideae</taxon>
        <taxon>Oryzeae</taxon>
        <taxon>Oryzinae</taxon>
        <taxon>Oryza</taxon>
        <taxon>Oryza sativa</taxon>
    </lineage>
</organism>
<protein>
    <submittedName>
        <fullName evidence="2">Uncharacterized protein</fullName>
    </submittedName>
</protein>
<evidence type="ECO:0000256" key="1">
    <source>
        <dbReference type="SAM" id="MobiDB-lite"/>
    </source>
</evidence>
<dbReference type="AlphaFoldDB" id="Q654H8"/>
<evidence type="ECO:0000313" key="3">
    <source>
        <dbReference type="Proteomes" id="UP000000763"/>
    </source>
</evidence>
<dbReference type="EMBL" id="AP004688">
    <property type="protein sequence ID" value="BAD45789.1"/>
    <property type="molecule type" value="Genomic_DNA"/>
</dbReference>
<evidence type="ECO:0000313" key="2">
    <source>
        <dbReference type="EMBL" id="BAD45789.1"/>
    </source>
</evidence>
<sequence length="119" mass="12550">MGRCARVGKRMEEDRGSVFIGEGEAAYFTANDVGGVGGERGGFKLNLAPHGRVRGAGRRGHERQRGCGRGRSGKGGNGGCRRLEEEDGADRWAHLSVTRREEGGGGSAQPRGLRGSKGK</sequence>
<proteinExistence type="predicted"/>
<name>Q654H8_ORYSJ</name>
<dbReference type="Proteomes" id="UP000000763">
    <property type="component" value="Chromosome 6"/>
</dbReference>
<accession>Q654H8</accession>
<reference evidence="3" key="1">
    <citation type="journal article" date="2005" name="Nature">
        <title>The map-based sequence of the rice genome.</title>
        <authorList>
            <consortium name="International rice genome sequencing project (IRGSP)"/>
            <person name="Matsumoto T."/>
            <person name="Wu J."/>
            <person name="Kanamori H."/>
            <person name="Katayose Y."/>
            <person name="Fujisawa M."/>
            <person name="Namiki N."/>
            <person name="Mizuno H."/>
            <person name="Yamamoto K."/>
            <person name="Antonio B.A."/>
            <person name="Baba T."/>
            <person name="Sakata K."/>
            <person name="Nagamura Y."/>
            <person name="Aoki H."/>
            <person name="Arikawa K."/>
            <person name="Arita K."/>
            <person name="Bito T."/>
            <person name="Chiden Y."/>
            <person name="Fujitsuka N."/>
            <person name="Fukunaka R."/>
            <person name="Hamada M."/>
            <person name="Harada C."/>
            <person name="Hayashi A."/>
            <person name="Hijishita S."/>
            <person name="Honda M."/>
            <person name="Hosokawa S."/>
            <person name="Ichikawa Y."/>
            <person name="Idonuma A."/>
            <person name="Iijima M."/>
            <person name="Ikeda M."/>
            <person name="Ikeno M."/>
            <person name="Ito K."/>
            <person name="Ito S."/>
            <person name="Ito T."/>
            <person name="Ito Y."/>
            <person name="Ito Y."/>
            <person name="Iwabuchi A."/>
            <person name="Kamiya K."/>
            <person name="Karasawa W."/>
            <person name="Kurita K."/>
            <person name="Katagiri S."/>
            <person name="Kikuta A."/>
            <person name="Kobayashi H."/>
            <person name="Kobayashi N."/>
            <person name="Machita K."/>
            <person name="Maehara T."/>
            <person name="Masukawa M."/>
            <person name="Mizubayashi T."/>
            <person name="Mukai Y."/>
            <person name="Nagasaki H."/>
            <person name="Nagata Y."/>
            <person name="Naito S."/>
            <person name="Nakashima M."/>
            <person name="Nakama Y."/>
            <person name="Nakamichi Y."/>
            <person name="Nakamura M."/>
            <person name="Meguro A."/>
            <person name="Negishi M."/>
            <person name="Ohta I."/>
            <person name="Ohta T."/>
            <person name="Okamoto M."/>
            <person name="Ono N."/>
            <person name="Saji S."/>
            <person name="Sakaguchi M."/>
            <person name="Sakai K."/>
            <person name="Shibata M."/>
            <person name="Shimokawa T."/>
            <person name="Song J."/>
            <person name="Takazaki Y."/>
            <person name="Terasawa K."/>
            <person name="Tsugane M."/>
            <person name="Tsuji K."/>
            <person name="Ueda S."/>
            <person name="Waki K."/>
            <person name="Yamagata H."/>
            <person name="Yamamoto M."/>
            <person name="Yamamoto S."/>
            <person name="Yamane H."/>
            <person name="Yoshiki S."/>
            <person name="Yoshihara R."/>
            <person name="Yukawa K."/>
            <person name="Zhong H."/>
            <person name="Yano M."/>
            <person name="Yuan Q."/>
            <person name="Ouyang S."/>
            <person name="Liu J."/>
            <person name="Jones K.M."/>
            <person name="Gansberger K."/>
            <person name="Moffat K."/>
            <person name="Hill J."/>
            <person name="Bera J."/>
            <person name="Fadrosh D."/>
            <person name="Jin S."/>
            <person name="Johri S."/>
            <person name="Kim M."/>
            <person name="Overton L."/>
            <person name="Reardon M."/>
            <person name="Tsitrin T."/>
            <person name="Vuong H."/>
            <person name="Weaver B."/>
            <person name="Ciecko A."/>
            <person name="Tallon L."/>
            <person name="Jackson J."/>
            <person name="Pai G."/>
            <person name="Aken S.V."/>
            <person name="Utterback T."/>
            <person name="Reidmuller S."/>
            <person name="Feldblyum T."/>
            <person name="Hsiao J."/>
            <person name="Zismann V."/>
            <person name="Iobst S."/>
            <person name="de Vazeille A.R."/>
            <person name="Buell C.R."/>
            <person name="Ying K."/>
            <person name="Li Y."/>
            <person name="Lu T."/>
            <person name="Huang Y."/>
            <person name="Zhao Q."/>
            <person name="Feng Q."/>
            <person name="Zhang L."/>
            <person name="Zhu J."/>
            <person name="Weng Q."/>
            <person name="Mu J."/>
            <person name="Lu Y."/>
            <person name="Fan D."/>
            <person name="Liu Y."/>
            <person name="Guan J."/>
            <person name="Zhang Y."/>
            <person name="Yu S."/>
            <person name="Liu X."/>
            <person name="Zhang Y."/>
            <person name="Hong G."/>
            <person name="Han B."/>
            <person name="Choisne N."/>
            <person name="Demange N."/>
            <person name="Orjeda G."/>
            <person name="Samain S."/>
            <person name="Cattolico L."/>
            <person name="Pelletier E."/>
            <person name="Couloux A."/>
            <person name="Segurens B."/>
            <person name="Wincker P."/>
            <person name="D'Hont A."/>
            <person name="Scarpelli C."/>
            <person name="Weissenbach J."/>
            <person name="Salanoubat M."/>
            <person name="Quetier F."/>
            <person name="Yu Y."/>
            <person name="Kim H.R."/>
            <person name="Rambo T."/>
            <person name="Currie J."/>
            <person name="Collura K."/>
            <person name="Luo M."/>
            <person name="Yang T."/>
            <person name="Ammiraju J.S.S."/>
            <person name="Engler F."/>
            <person name="Soderlund C."/>
            <person name="Wing R.A."/>
            <person name="Palmer L.E."/>
            <person name="de la Bastide M."/>
            <person name="Spiegel L."/>
            <person name="Nascimento L."/>
            <person name="Zutavern T."/>
            <person name="O'Shaughnessy A."/>
            <person name="Dike S."/>
            <person name="Dedhia N."/>
            <person name="Preston R."/>
            <person name="Balija V."/>
            <person name="McCombie W.R."/>
            <person name="Chow T."/>
            <person name="Chen H."/>
            <person name="Chung M."/>
            <person name="Chen C."/>
            <person name="Shaw J."/>
            <person name="Wu H."/>
            <person name="Hsiao K."/>
            <person name="Chao Y."/>
            <person name="Chu M."/>
            <person name="Cheng C."/>
            <person name="Hour A."/>
            <person name="Lee P."/>
            <person name="Lin S."/>
            <person name="Lin Y."/>
            <person name="Liou J."/>
            <person name="Liu S."/>
            <person name="Hsing Y."/>
            <person name="Raghuvanshi S."/>
            <person name="Mohanty A."/>
            <person name="Bharti A.K."/>
            <person name="Gaur A."/>
            <person name="Gupta V."/>
            <person name="Kumar D."/>
            <person name="Ravi V."/>
            <person name="Vij S."/>
            <person name="Kapur A."/>
            <person name="Khurana P."/>
            <person name="Khurana P."/>
            <person name="Khurana J.P."/>
            <person name="Tyagi A.K."/>
            <person name="Gaikwad K."/>
            <person name="Singh A."/>
            <person name="Dalal V."/>
            <person name="Srivastava S."/>
            <person name="Dixit A."/>
            <person name="Pal A.K."/>
            <person name="Ghazi I.A."/>
            <person name="Yadav M."/>
            <person name="Pandit A."/>
            <person name="Bhargava A."/>
            <person name="Sureshbabu K."/>
            <person name="Batra K."/>
            <person name="Sharma T.R."/>
            <person name="Mohapatra T."/>
            <person name="Singh N.K."/>
            <person name="Messing J."/>
            <person name="Nelson A.B."/>
            <person name="Fuks G."/>
            <person name="Kavchok S."/>
            <person name="Keizer G."/>
            <person name="Linton E."/>
            <person name="Llaca V."/>
            <person name="Song R."/>
            <person name="Tanyolac B."/>
            <person name="Young S."/>
            <person name="Ho-Il K."/>
            <person name="Hahn J.H."/>
            <person name="Sangsakoo G."/>
            <person name="Vanavichit A."/>
            <person name="de Mattos Luiz.A.T."/>
            <person name="Zimmer P.D."/>
            <person name="Malone G."/>
            <person name="Dellagostin O."/>
            <person name="de Oliveira A.C."/>
            <person name="Bevan M."/>
            <person name="Bancroft I."/>
            <person name="Minx P."/>
            <person name="Cordum H."/>
            <person name="Wilson R."/>
            <person name="Cheng Z."/>
            <person name="Jin W."/>
            <person name="Jiang J."/>
            <person name="Leong S.A."/>
            <person name="Iwama H."/>
            <person name="Gojobori T."/>
            <person name="Itoh T."/>
            <person name="Niimura Y."/>
            <person name="Fujii Y."/>
            <person name="Habara T."/>
            <person name="Sakai H."/>
            <person name="Sato Y."/>
            <person name="Wilson G."/>
            <person name="Kumar K."/>
            <person name="McCouch S."/>
            <person name="Juretic N."/>
            <person name="Hoen D."/>
            <person name="Wright S."/>
            <person name="Bruskiewich R."/>
            <person name="Bureau T."/>
            <person name="Miyao A."/>
            <person name="Hirochika H."/>
            <person name="Nishikawa T."/>
            <person name="Kadowaki K."/>
            <person name="Sugiura M."/>
            <person name="Burr B."/>
            <person name="Sasaki T."/>
        </authorList>
    </citation>
    <scope>NUCLEOTIDE SEQUENCE [LARGE SCALE GENOMIC DNA]</scope>
    <source>
        <strain evidence="3">cv. Nipponbare</strain>
    </source>
</reference>
<gene>
    <name evidence="2" type="primary">P0036C11.36</name>
</gene>
<reference evidence="3" key="2">
    <citation type="journal article" date="2008" name="Nucleic Acids Res.">
        <title>The rice annotation project database (RAP-DB): 2008 update.</title>
        <authorList>
            <consortium name="The rice annotation project (RAP)"/>
        </authorList>
    </citation>
    <scope>GENOME REANNOTATION</scope>
    <source>
        <strain evidence="3">cv. Nipponbare</strain>
    </source>
</reference>
<feature type="compositionally biased region" description="Basic residues" evidence="1">
    <location>
        <begin position="51"/>
        <end position="72"/>
    </location>
</feature>